<name>A0A2V1JU94_9BURK</name>
<reference evidence="3" key="1">
    <citation type="submission" date="2018-05" db="EMBL/GenBank/DDBJ databases">
        <authorList>
            <person name="Li Y."/>
        </authorList>
    </citation>
    <scope>NUCLEOTIDE SEQUENCE [LARGE SCALE GENOMIC DNA]</scope>
    <source>
        <strain evidence="3">3d-2-2</strain>
    </source>
</reference>
<gene>
    <name evidence="2" type="ORF">DD235_14435</name>
</gene>
<feature type="chain" id="PRO_5016141386" evidence="1">
    <location>
        <begin position="28"/>
        <end position="216"/>
    </location>
</feature>
<dbReference type="AlphaFoldDB" id="A0A2V1JU94"/>
<organism evidence="2 3">
    <name type="scientific">Corticimicrobacter populi</name>
    <dbReference type="NCBI Taxonomy" id="2175229"/>
    <lineage>
        <taxon>Bacteria</taxon>
        <taxon>Pseudomonadati</taxon>
        <taxon>Pseudomonadota</taxon>
        <taxon>Betaproteobacteria</taxon>
        <taxon>Burkholderiales</taxon>
        <taxon>Alcaligenaceae</taxon>
        <taxon>Corticimicrobacter</taxon>
    </lineage>
</organism>
<accession>A0A2V1JU94</accession>
<dbReference type="EMBL" id="QETA01000007">
    <property type="protein sequence ID" value="PWF21466.1"/>
    <property type="molecule type" value="Genomic_DNA"/>
</dbReference>
<keyword evidence="3" id="KW-1185">Reference proteome</keyword>
<sequence length="216" mass="23015">MQKNSTLSRWSRLAVSALLVSALGACMTPPAQPVAVQPQALALGLAVTEDGGLAPDALEQVNELLRQQGRISRQALTVAPLSTQGVPMAARLAEALRQAGASDVAVLPLAGMAAQEAALAQGWDLELRSESIAVQAQDCGPANKDLNRWPLTSHPYWSLGPLGCANRHNLAQMVSDPRDLIQPKVLESADGVVTAEAVRRYHEDEVKDLVDIDFDE</sequence>
<dbReference type="PROSITE" id="PS51257">
    <property type="entry name" value="PROKAR_LIPOPROTEIN"/>
    <property type="match status" value="1"/>
</dbReference>
<dbReference type="RefSeq" id="WP_109062810.1">
    <property type="nucleotide sequence ID" value="NZ_QETA01000007.1"/>
</dbReference>
<evidence type="ECO:0000313" key="2">
    <source>
        <dbReference type="EMBL" id="PWF21466.1"/>
    </source>
</evidence>
<evidence type="ECO:0000313" key="3">
    <source>
        <dbReference type="Proteomes" id="UP000245212"/>
    </source>
</evidence>
<proteinExistence type="predicted"/>
<protein>
    <submittedName>
        <fullName evidence="2">Pilus assembly protein PilZ</fullName>
    </submittedName>
</protein>
<dbReference type="Pfam" id="PF09476">
    <property type="entry name" value="Pilus_CpaD"/>
    <property type="match status" value="1"/>
</dbReference>
<evidence type="ECO:0000256" key="1">
    <source>
        <dbReference type="SAM" id="SignalP"/>
    </source>
</evidence>
<keyword evidence="1" id="KW-0732">Signal</keyword>
<dbReference type="InterPro" id="IPR019027">
    <property type="entry name" value="Pilus_biogenesis_CpaD-related"/>
</dbReference>
<dbReference type="Proteomes" id="UP000245212">
    <property type="component" value="Unassembled WGS sequence"/>
</dbReference>
<comment type="caution">
    <text evidence="2">The sequence shown here is derived from an EMBL/GenBank/DDBJ whole genome shotgun (WGS) entry which is preliminary data.</text>
</comment>
<feature type="signal peptide" evidence="1">
    <location>
        <begin position="1"/>
        <end position="27"/>
    </location>
</feature>